<dbReference type="InterPro" id="IPR015018">
    <property type="entry name" value="DUF1905"/>
</dbReference>
<sequence length="228" mass="26252">MVLSATKRFQAVLEPANNGLGWVIVRLPFDVEKAWKKMVRLRVKVEIGAEIFRTSLFGDAVRGGHFVLVNKKMQKAACAKVGAMVEIAIEPDLEQREPVATAQFEKLLKREKRLAKWYREQSESMQYEVGKWLNAVKSPEARQRRAEQMAERMLLTMEGEKVLPPVVEAAFHRAPMARRGWELLTPTQRMSSLLAIFYYQGPEAREKRARKLVEDCLRAARRADVSRR</sequence>
<comment type="caution">
    <text evidence="1">The sequence shown here is derived from an EMBL/GenBank/DDBJ whole genome shotgun (WGS) entry which is preliminary data.</text>
</comment>
<dbReference type="Gene3D" id="2.40.30.100">
    <property type="entry name" value="AF2212/PG0164-like"/>
    <property type="match status" value="1"/>
</dbReference>
<dbReference type="EMBL" id="JACCCV010000002">
    <property type="protein sequence ID" value="NYF52545.1"/>
    <property type="molecule type" value="Genomic_DNA"/>
</dbReference>
<protein>
    <recommendedName>
        <fullName evidence="3">DUF1905 domain-containing protein</fullName>
    </recommendedName>
</protein>
<evidence type="ECO:0008006" key="3">
    <source>
        <dbReference type="Google" id="ProtNLM"/>
    </source>
</evidence>
<accession>A0A7Y9TAR5</accession>
<gene>
    <name evidence="1" type="ORF">HDF12_002944</name>
</gene>
<dbReference type="Pfam" id="PF13376">
    <property type="entry name" value="OmdA"/>
    <property type="match status" value="2"/>
</dbReference>
<dbReference type="SUPFAM" id="SSF141694">
    <property type="entry name" value="AF2212/PG0164-like"/>
    <property type="match status" value="1"/>
</dbReference>
<dbReference type="Proteomes" id="UP000534186">
    <property type="component" value="Unassembled WGS sequence"/>
</dbReference>
<organism evidence="1 2">
    <name type="scientific">Tunturiibacter lichenicola</name>
    <dbReference type="NCBI Taxonomy" id="2051959"/>
    <lineage>
        <taxon>Bacteria</taxon>
        <taxon>Pseudomonadati</taxon>
        <taxon>Acidobacteriota</taxon>
        <taxon>Terriglobia</taxon>
        <taxon>Terriglobales</taxon>
        <taxon>Acidobacteriaceae</taxon>
        <taxon>Tunturiibacter</taxon>
    </lineage>
</organism>
<proteinExistence type="predicted"/>
<evidence type="ECO:0000313" key="1">
    <source>
        <dbReference type="EMBL" id="NYF52545.1"/>
    </source>
</evidence>
<evidence type="ECO:0000313" key="2">
    <source>
        <dbReference type="Proteomes" id="UP000534186"/>
    </source>
</evidence>
<reference evidence="1 2" key="1">
    <citation type="submission" date="2020-07" db="EMBL/GenBank/DDBJ databases">
        <title>Genomic Encyclopedia of Type Strains, Phase IV (KMG-V): Genome sequencing to study the core and pangenomes of soil and plant-associated prokaryotes.</title>
        <authorList>
            <person name="Whitman W."/>
        </authorList>
    </citation>
    <scope>NUCLEOTIDE SEQUENCE [LARGE SCALE GENOMIC DNA]</scope>
    <source>
        <strain evidence="1 2">M8UP30</strain>
    </source>
</reference>
<name>A0A7Y9TAR5_9BACT</name>
<dbReference type="Pfam" id="PF08922">
    <property type="entry name" value="DUF1905"/>
    <property type="match status" value="1"/>
</dbReference>
<dbReference type="InterPro" id="IPR037079">
    <property type="entry name" value="AF2212/PG0164-like_sf"/>
</dbReference>
<dbReference type="AlphaFoldDB" id="A0A7Y9TAR5"/>